<evidence type="ECO:0000256" key="9">
    <source>
        <dbReference type="ARBA" id="ARBA00022958"/>
    </source>
</evidence>
<evidence type="ECO:0000256" key="15">
    <source>
        <dbReference type="ARBA" id="ARBA00048238"/>
    </source>
</evidence>
<evidence type="ECO:0000256" key="12">
    <source>
        <dbReference type="ARBA" id="ARBA00023239"/>
    </source>
</evidence>
<keyword evidence="13" id="KW-0511">Multifunctional enzyme</keyword>
<dbReference type="GO" id="GO:0110051">
    <property type="term" value="P:metabolite repair"/>
    <property type="evidence" value="ECO:0007669"/>
    <property type="project" value="TreeGrafter"/>
</dbReference>
<evidence type="ECO:0000256" key="1">
    <source>
        <dbReference type="ARBA" id="ARBA00000013"/>
    </source>
</evidence>
<dbReference type="GO" id="GO:0052856">
    <property type="term" value="F:NAD(P)HX epimerase activity"/>
    <property type="evidence" value="ECO:0007669"/>
    <property type="project" value="UniProtKB-UniRule"/>
</dbReference>
<evidence type="ECO:0000256" key="5">
    <source>
        <dbReference type="ARBA" id="ARBA00022723"/>
    </source>
</evidence>
<feature type="binding site" evidence="18">
    <location>
        <position position="125"/>
    </location>
    <ligand>
        <name>K(+)</name>
        <dbReference type="ChEBI" id="CHEBI:29103"/>
    </ligand>
</feature>
<evidence type="ECO:0000256" key="3">
    <source>
        <dbReference type="ARBA" id="ARBA00006001"/>
    </source>
</evidence>
<feature type="binding site" evidence="18">
    <location>
        <begin position="129"/>
        <end position="135"/>
    </location>
    <ligand>
        <name>(6S)-NADPHX</name>
        <dbReference type="ChEBI" id="CHEBI:64076"/>
    </ligand>
</feature>
<comment type="similarity">
    <text evidence="18">Belongs to the NnrE/AIBP family.</text>
</comment>
<dbReference type="SUPFAM" id="SSF53613">
    <property type="entry name" value="Ribokinase-like"/>
    <property type="match status" value="1"/>
</dbReference>
<feature type="binding site" evidence="17">
    <location>
        <position position="369"/>
    </location>
    <ligand>
        <name>(6S)-NADPHX</name>
        <dbReference type="ChEBI" id="CHEBI:64076"/>
    </ligand>
</feature>
<evidence type="ECO:0000256" key="6">
    <source>
        <dbReference type="ARBA" id="ARBA00022741"/>
    </source>
</evidence>
<dbReference type="InterPro" id="IPR030677">
    <property type="entry name" value="Nnr"/>
</dbReference>
<dbReference type="GO" id="GO:0046496">
    <property type="term" value="P:nicotinamide nucleotide metabolic process"/>
    <property type="evidence" value="ECO:0007669"/>
    <property type="project" value="UniProtKB-UniRule"/>
</dbReference>
<dbReference type="EC" id="5.1.99.6" evidence="19"/>
<dbReference type="Pfam" id="PF01256">
    <property type="entry name" value="Carb_kinase"/>
    <property type="match status" value="1"/>
</dbReference>
<keyword evidence="23" id="KW-1185">Reference proteome</keyword>
<comment type="function">
    <text evidence="17">Catalyzes the dehydration of the S-form of NAD(P)HX at the expense of ADP, which is converted to AMP. Together with NAD(P)HX epimerase, which catalyzes the epimerization of the S- and R-forms, the enzyme allows the repair of both epimers of NAD(P)HX, a damaged form of NAD(P)H that is a result of enzymatic or heat-dependent hydration.</text>
</comment>
<dbReference type="PANTHER" id="PTHR12592:SF0">
    <property type="entry name" value="ATP-DEPENDENT (S)-NAD(P)H-HYDRATE DEHYDRATASE"/>
    <property type="match status" value="1"/>
</dbReference>
<evidence type="ECO:0000256" key="11">
    <source>
        <dbReference type="ARBA" id="ARBA00023235"/>
    </source>
</evidence>
<dbReference type="GO" id="GO:0005524">
    <property type="term" value="F:ATP binding"/>
    <property type="evidence" value="ECO:0007669"/>
    <property type="project" value="UniProtKB-UniRule"/>
</dbReference>
<comment type="catalytic activity">
    <reaction evidence="1 18 19">
        <text>(6R)-NADHX = (6S)-NADHX</text>
        <dbReference type="Rhea" id="RHEA:32215"/>
        <dbReference type="ChEBI" id="CHEBI:64074"/>
        <dbReference type="ChEBI" id="CHEBI:64075"/>
        <dbReference type="EC" id="5.1.99.6"/>
    </reaction>
</comment>
<comment type="similarity">
    <text evidence="3 19">In the N-terminal section; belongs to the NnrE/AIBP family.</text>
</comment>
<feature type="binding site" evidence="17">
    <location>
        <position position="439"/>
    </location>
    <ligand>
        <name>(6S)-NADPHX</name>
        <dbReference type="ChEBI" id="CHEBI:64076"/>
    </ligand>
</feature>
<evidence type="ECO:0000256" key="10">
    <source>
        <dbReference type="ARBA" id="ARBA00023027"/>
    </source>
</evidence>
<dbReference type="PIRSF" id="PIRSF017184">
    <property type="entry name" value="Nnr"/>
    <property type="match status" value="1"/>
</dbReference>
<feature type="binding site" evidence="18">
    <location>
        <begin position="62"/>
        <end position="66"/>
    </location>
    <ligand>
        <name>(6S)-NADPHX</name>
        <dbReference type="ChEBI" id="CHEBI:64076"/>
    </ligand>
</feature>
<feature type="binding site" evidence="18">
    <location>
        <position position="63"/>
    </location>
    <ligand>
        <name>K(+)</name>
        <dbReference type="ChEBI" id="CHEBI:29103"/>
    </ligand>
</feature>
<evidence type="ECO:0000259" key="20">
    <source>
        <dbReference type="PROSITE" id="PS51383"/>
    </source>
</evidence>
<keyword evidence="11 18" id="KW-0413">Isomerase</keyword>
<evidence type="ECO:0000256" key="7">
    <source>
        <dbReference type="ARBA" id="ARBA00022840"/>
    </source>
</evidence>
<comment type="subunit">
    <text evidence="17">Homotetramer.</text>
</comment>
<comment type="function">
    <text evidence="18">Catalyzes the epimerization of the S- and R-forms of NAD(P)HX, a damaged form of NAD(P)H that is a result of enzymatic or heat-dependent hydration. This is a prerequisite for the S-specific NAD(P)H-hydrate dehydratase to allow the repair of both epimers of NAD(P)HX.</text>
</comment>
<dbReference type="Pfam" id="PF03853">
    <property type="entry name" value="YjeF_N"/>
    <property type="match status" value="1"/>
</dbReference>
<dbReference type="SUPFAM" id="SSF64153">
    <property type="entry name" value="YjeF N-terminal domain-like"/>
    <property type="match status" value="1"/>
</dbReference>
<dbReference type="InterPro" id="IPR017953">
    <property type="entry name" value="Carbohydrate_kinase_pred_CS"/>
</dbReference>
<comment type="similarity">
    <text evidence="4 19">In the C-terminal section; belongs to the NnrD/CARKD family.</text>
</comment>
<comment type="similarity">
    <text evidence="17">Belongs to the NnrD/CARKD family.</text>
</comment>
<dbReference type="RefSeq" id="WP_093391558.1">
    <property type="nucleotide sequence ID" value="NZ_LT629736.1"/>
</dbReference>
<comment type="catalytic activity">
    <reaction evidence="16 17 19">
        <text>(6S)-NADPHX + ADP = AMP + phosphate + NADPH + H(+)</text>
        <dbReference type="Rhea" id="RHEA:32235"/>
        <dbReference type="ChEBI" id="CHEBI:15378"/>
        <dbReference type="ChEBI" id="CHEBI:43474"/>
        <dbReference type="ChEBI" id="CHEBI:57783"/>
        <dbReference type="ChEBI" id="CHEBI:64076"/>
        <dbReference type="ChEBI" id="CHEBI:456215"/>
        <dbReference type="ChEBI" id="CHEBI:456216"/>
        <dbReference type="EC" id="4.2.1.136"/>
    </reaction>
</comment>
<keyword evidence="10 17" id="KW-0520">NAD</keyword>
<keyword evidence="6 17" id="KW-0547">Nucleotide-binding</keyword>
<dbReference type="PANTHER" id="PTHR12592">
    <property type="entry name" value="ATP-DEPENDENT (S)-NAD(P)H-HYDRATE DEHYDRATASE FAMILY MEMBER"/>
    <property type="match status" value="1"/>
</dbReference>
<evidence type="ECO:0000313" key="22">
    <source>
        <dbReference type="EMBL" id="SDR81787.1"/>
    </source>
</evidence>
<dbReference type="PROSITE" id="PS51385">
    <property type="entry name" value="YJEF_N"/>
    <property type="match status" value="1"/>
</dbReference>
<evidence type="ECO:0000256" key="14">
    <source>
        <dbReference type="ARBA" id="ARBA00025153"/>
    </source>
</evidence>
<comment type="function">
    <text evidence="14 19">Bifunctional enzyme that catalyzes the epimerization of the S- and R-forms of NAD(P)HX and the dehydration of the S-form of NAD(P)HX at the expense of ADP, which is converted to AMP. This allows the repair of both epimers of NAD(P)HX, a damaged form of NAD(P)H that is a result of enzymatic or heat-dependent hydration.</text>
</comment>
<dbReference type="PROSITE" id="PS51383">
    <property type="entry name" value="YJEF_C_3"/>
    <property type="match status" value="1"/>
</dbReference>
<comment type="catalytic activity">
    <reaction evidence="15 17 19">
        <text>(6S)-NADHX + ADP = AMP + phosphate + NADH + H(+)</text>
        <dbReference type="Rhea" id="RHEA:32223"/>
        <dbReference type="ChEBI" id="CHEBI:15378"/>
        <dbReference type="ChEBI" id="CHEBI:43474"/>
        <dbReference type="ChEBI" id="CHEBI:57945"/>
        <dbReference type="ChEBI" id="CHEBI:64074"/>
        <dbReference type="ChEBI" id="CHEBI:456215"/>
        <dbReference type="ChEBI" id="CHEBI:456216"/>
        <dbReference type="EC" id="4.2.1.136"/>
    </reaction>
</comment>
<dbReference type="GO" id="GO:0052855">
    <property type="term" value="F:ADP-dependent NAD(P)H-hydrate dehydratase activity"/>
    <property type="evidence" value="ECO:0007669"/>
    <property type="project" value="UniProtKB-UniRule"/>
</dbReference>
<dbReference type="NCBIfam" id="TIGR00197">
    <property type="entry name" value="yjeF_nterm"/>
    <property type="match status" value="1"/>
</dbReference>
<keyword evidence="9 18" id="KW-0630">Potassium</keyword>
<evidence type="ECO:0000256" key="4">
    <source>
        <dbReference type="ARBA" id="ARBA00009524"/>
    </source>
</evidence>
<dbReference type="OrthoDB" id="9806925at2"/>
<evidence type="ECO:0000256" key="17">
    <source>
        <dbReference type="HAMAP-Rule" id="MF_01965"/>
    </source>
</evidence>
<feature type="domain" description="YjeF N-terminal" evidence="21">
    <location>
        <begin position="15"/>
        <end position="215"/>
    </location>
</feature>
<proteinExistence type="inferred from homology"/>
<feature type="binding site" evidence="17">
    <location>
        <position position="438"/>
    </location>
    <ligand>
        <name>AMP</name>
        <dbReference type="ChEBI" id="CHEBI:456215"/>
    </ligand>
</feature>
<name>A0A1H1M529_9GAMM</name>
<dbReference type="NCBIfam" id="TIGR00196">
    <property type="entry name" value="yjeF_cterm"/>
    <property type="match status" value="1"/>
</dbReference>
<dbReference type="InterPro" id="IPR000631">
    <property type="entry name" value="CARKD"/>
</dbReference>
<keyword evidence="7 17" id="KW-0067">ATP-binding</keyword>
<evidence type="ECO:0000256" key="13">
    <source>
        <dbReference type="ARBA" id="ARBA00023268"/>
    </source>
</evidence>
<dbReference type="InterPro" id="IPR029056">
    <property type="entry name" value="Ribokinase-like"/>
</dbReference>
<accession>A0A1H1M529</accession>
<dbReference type="HAMAP" id="MF_01966">
    <property type="entry name" value="NADHX_epimerase"/>
    <property type="match status" value="1"/>
</dbReference>
<dbReference type="InterPro" id="IPR004443">
    <property type="entry name" value="YjeF_N_dom"/>
</dbReference>
<evidence type="ECO:0000313" key="23">
    <source>
        <dbReference type="Proteomes" id="UP000243207"/>
    </source>
</evidence>
<evidence type="ECO:0000256" key="16">
    <source>
        <dbReference type="ARBA" id="ARBA00049209"/>
    </source>
</evidence>
<feature type="domain" description="YjeF C-terminal" evidence="20">
    <location>
        <begin position="223"/>
        <end position="497"/>
    </location>
</feature>
<dbReference type="GO" id="GO:0046872">
    <property type="term" value="F:metal ion binding"/>
    <property type="evidence" value="ECO:0007669"/>
    <property type="project" value="UniProtKB-UniRule"/>
</dbReference>
<dbReference type="HAMAP" id="MF_01965">
    <property type="entry name" value="NADHX_dehydratase"/>
    <property type="match status" value="1"/>
</dbReference>
<feature type="binding site" evidence="17">
    <location>
        <position position="258"/>
    </location>
    <ligand>
        <name>(6S)-NADPHX</name>
        <dbReference type="ChEBI" id="CHEBI:64076"/>
    </ligand>
</feature>
<sequence length="500" mass="52351">MRSTLPRQLYSAAQTRALDTRIIAGGVSGFELMRRAAGAVWEAIRERWPERHRLTVLCGGGNNGGDGYLVARFAHEAGWPVQVFTLVDRQRLTGDALTAREAAEEVGVHILPWRRDANLDGVLVDAMLGTGLNGDVREPYRGAIRAANASGLPLVAVDIPSGLDADRGVVLGDAIRADLTVTFIAAKFGLFTAEGPDQVGELFYAPLDEVPVESVPAMAERLDWSEWSGLLKSRPKAAHKGMFGHVLLVGGDHGMGGAIILAAEAALRSGAGRVSVATRPEHVASILTRCPEIMVHPAEDSEAIDDLLGRVDVVAIGPGLGRQAWGRSMLEKALGCGRPLVLDADALNEIAEAHPQAIELGRQCIITPHPAEAARLLGCTTSEVQADRHQAVTRLAKRYGCTAVLKGVGSLVAGPPDSGEPVALCSAGNPGMATAGMGDVLTGVAASLLARTSEAGTAARLAVLVHAMAGDAAAKEGEWGILASDLIRPVRQILNAEAHP</sequence>
<dbReference type="Gene3D" id="3.40.1190.20">
    <property type="match status" value="1"/>
</dbReference>
<organism evidence="22 23">
    <name type="scientific">Halopseudomonas xinjiangensis</name>
    <dbReference type="NCBI Taxonomy" id="487184"/>
    <lineage>
        <taxon>Bacteria</taxon>
        <taxon>Pseudomonadati</taxon>
        <taxon>Pseudomonadota</taxon>
        <taxon>Gammaproteobacteria</taxon>
        <taxon>Pseudomonadales</taxon>
        <taxon>Pseudomonadaceae</taxon>
        <taxon>Halopseudomonas</taxon>
    </lineage>
</organism>
<dbReference type="Proteomes" id="UP000243207">
    <property type="component" value="Chromosome I"/>
</dbReference>
<dbReference type="PROSITE" id="PS01049">
    <property type="entry name" value="YJEF_C_1"/>
    <property type="match status" value="1"/>
</dbReference>
<evidence type="ECO:0000256" key="8">
    <source>
        <dbReference type="ARBA" id="ARBA00022857"/>
    </source>
</evidence>
<evidence type="ECO:0000256" key="19">
    <source>
        <dbReference type="PIRNR" id="PIRNR017184"/>
    </source>
</evidence>
<comment type="catalytic activity">
    <reaction evidence="2 18 19">
        <text>(6R)-NADPHX = (6S)-NADPHX</text>
        <dbReference type="Rhea" id="RHEA:32227"/>
        <dbReference type="ChEBI" id="CHEBI:64076"/>
        <dbReference type="ChEBI" id="CHEBI:64077"/>
        <dbReference type="EC" id="5.1.99.6"/>
    </reaction>
</comment>
<comment type="cofactor">
    <cofactor evidence="17">
        <name>Mg(2+)</name>
        <dbReference type="ChEBI" id="CHEBI:18420"/>
    </cofactor>
</comment>
<keyword evidence="8 17" id="KW-0521">NADP</keyword>
<dbReference type="STRING" id="487184.SAMN05216421_0377"/>
<dbReference type="EMBL" id="LT629736">
    <property type="protein sequence ID" value="SDR81787.1"/>
    <property type="molecule type" value="Genomic_DNA"/>
</dbReference>
<dbReference type="AlphaFoldDB" id="A0A1H1M529"/>
<comment type="cofactor">
    <cofactor evidence="18 19">
        <name>K(+)</name>
        <dbReference type="ChEBI" id="CHEBI:29103"/>
    </cofactor>
    <text evidence="18 19">Binds 1 potassium ion per subunit.</text>
</comment>
<evidence type="ECO:0000256" key="2">
    <source>
        <dbReference type="ARBA" id="ARBA00000909"/>
    </source>
</evidence>
<dbReference type="Gene3D" id="3.40.50.10260">
    <property type="entry name" value="YjeF N-terminal domain"/>
    <property type="match status" value="1"/>
</dbReference>
<feature type="binding site" evidence="17">
    <location>
        <begin position="406"/>
        <end position="410"/>
    </location>
    <ligand>
        <name>AMP</name>
        <dbReference type="ChEBI" id="CHEBI:456215"/>
    </ligand>
</feature>
<dbReference type="CDD" id="cd01171">
    <property type="entry name" value="YXKO-related"/>
    <property type="match status" value="1"/>
</dbReference>
<dbReference type="EC" id="4.2.1.136" evidence="19"/>
<protein>
    <recommendedName>
        <fullName evidence="19">Bifunctional NAD(P)H-hydrate repair enzyme</fullName>
    </recommendedName>
    <alternativeName>
        <fullName evidence="19">Nicotinamide nucleotide repair protein</fullName>
    </alternativeName>
    <domain>
        <recommendedName>
            <fullName evidence="19">ADP-dependent (S)-NAD(P)H-hydrate dehydratase</fullName>
            <ecNumber evidence="19">4.2.1.136</ecNumber>
        </recommendedName>
        <alternativeName>
            <fullName evidence="19">ADP-dependent NAD(P)HX dehydratase</fullName>
        </alternativeName>
    </domain>
    <domain>
        <recommendedName>
            <fullName evidence="19">NAD(P)H-hydrate epimerase</fullName>
            <ecNumber evidence="19">5.1.99.6</ecNumber>
        </recommendedName>
    </domain>
</protein>
<keyword evidence="5 18" id="KW-0479">Metal-binding</keyword>
<reference evidence="23" key="1">
    <citation type="submission" date="2016-10" db="EMBL/GenBank/DDBJ databases">
        <authorList>
            <person name="Varghese N."/>
            <person name="Submissions S."/>
        </authorList>
    </citation>
    <scope>NUCLEOTIDE SEQUENCE [LARGE SCALE GENOMIC DNA]</scope>
    <source>
        <strain evidence="23">NRRL B-51270</strain>
    </source>
</reference>
<feature type="binding site" evidence="18">
    <location>
        <position position="140"/>
    </location>
    <ligand>
        <name>(6S)-NADPHX</name>
        <dbReference type="ChEBI" id="CHEBI:64076"/>
    </ligand>
</feature>
<dbReference type="InterPro" id="IPR036652">
    <property type="entry name" value="YjeF_N_dom_sf"/>
</dbReference>
<evidence type="ECO:0000256" key="18">
    <source>
        <dbReference type="HAMAP-Rule" id="MF_01966"/>
    </source>
</evidence>
<evidence type="ECO:0000259" key="21">
    <source>
        <dbReference type="PROSITE" id="PS51385"/>
    </source>
</evidence>
<feature type="binding site" evidence="17">
    <location>
        <position position="319"/>
    </location>
    <ligand>
        <name>(6S)-NADPHX</name>
        <dbReference type="ChEBI" id="CHEBI:64076"/>
    </ligand>
</feature>
<keyword evidence="12 17" id="KW-0456">Lyase</keyword>
<gene>
    <name evidence="17" type="primary">nnrD</name>
    <name evidence="18" type="synonym">nnrE</name>
    <name evidence="22" type="ORF">SAMN05216421_0377</name>
</gene>
<feature type="binding site" evidence="18">
    <location>
        <position position="161"/>
    </location>
    <ligand>
        <name>K(+)</name>
        <dbReference type="ChEBI" id="CHEBI:29103"/>
    </ligand>
</feature>
<feature type="binding site" evidence="18">
    <location>
        <position position="158"/>
    </location>
    <ligand>
        <name>(6S)-NADPHX</name>
        <dbReference type="ChEBI" id="CHEBI:64076"/>
    </ligand>
</feature>